<feature type="transmembrane region" description="Helical" evidence="1">
    <location>
        <begin position="31"/>
        <end position="51"/>
    </location>
</feature>
<keyword evidence="1" id="KW-1133">Transmembrane helix</keyword>
<evidence type="ECO:0000313" key="2">
    <source>
        <dbReference type="EMBL" id="KKM80386.1"/>
    </source>
</evidence>
<organism evidence="2">
    <name type="scientific">marine sediment metagenome</name>
    <dbReference type="NCBI Taxonomy" id="412755"/>
    <lineage>
        <taxon>unclassified sequences</taxon>
        <taxon>metagenomes</taxon>
        <taxon>ecological metagenomes</taxon>
    </lineage>
</organism>
<keyword evidence="1" id="KW-0812">Transmembrane</keyword>
<reference evidence="2" key="1">
    <citation type="journal article" date="2015" name="Nature">
        <title>Complex archaea that bridge the gap between prokaryotes and eukaryotes.</title>
        <authorList>
            <person name="Spang A."/>
            <person name="Saw J.H."/>
            <person name="Jorgensen S.L."/>
            <person name="Zaremba-Niedzwiedzka K."/>
            <person name="Martijn J."/>
            <person name="Lind A.E."/>
            <person name="van Eijk R."/>
            <person name="Schleper C."/>
            <person name="Guy L."/>
            <person name="Ettema T.J."/>
        </authorList>
    </citation>
    <scope>NUCLEOTIDE SEQUENCE</scope>
</reference>
<accession>A0A0F9L099</accession>
<protein>
    <submittedName>
        <fullName evidence="2">Uncharacterized protein</fullName>
    </submittedName>
</protein>
<dbReference type="AlphaFoldDB" id="A0A0F9L099"/>
<comment type="caution">
    <text evidence="2">The sequence shown here is derived from an EMBL/GenBank/DDBJ whole genome shotgun (WGS) entry which is preliminary data.</text>
</comment>
<feature type="transmembrane region" description="Helical" evidence="1">
    <location>
        <begin position="57"/>
        <end position="78"/>
    </location>
</feature>
<name>A0A0F9L099_9ZZZZ</name>
<sequence>MTFWKWYLGTLIRMGVYLVRFRFLKSLEFRIVVLGVAGGLLSFSFVVAFGTKALFEPFWLLLTMPVGVTLLFYTAHLFNTIDTISETG</sequence>
<dbReference type="EMBL" id="LAZR01008193">
    <property type="protein sequence ID" value="KKM80386.1"/>
    <property type="molecule type" value="Genomic_DNA"/>
</dbReference>
<evidence type="ECO:0000256" key="1">
    <source>
        <dbReference type="SAM" id="Phobius"/>
    </source>
</evidence>
<keyword evidence="1" id="KW-0472">Membrane</keyword>
<gene>
    <name evidence="2" type="ORF">LCGC14_1340320</name>
</gene>
<proteinExistence type="predicted"/>